<feature type="transmembrane region" description="Helical" evidence="1">
    <location>
        <begin position="6"/>
        <end position="26"/>
    </location>
</feature>
<sequence length="55" mass="6402">ALENFPLLLYILIAKSIILCLAFAGAKMWQRKRLEAQIQKKLEATQKKTIEKKEE</sequence>
<organism evidence="2 3">
    <name type="scientific">Sarcophilus harrisii</name>
    <name type="common">Tasmanian devil</name>
    <name type="synonym">Sarcophilus laniarius</name>
    <dbReference type="NCBI Taxonomy" id="9305"/>
    <lineage>
        <taxon>Eukaryota</taxon>
        <taxon>Metazoa</taxon>
        <taxon>Chordata</taxon>
        <taxon>Craniata</taxon>
        <taxon>Vertebrata</taxon>
        <taxon>Euteleostomi</taxon>
        <taxon>Mammalia</taxon>
        <taxon>Metatheria</taxon>
        <taxon>Dasyuromorphia</taxon>
        <taxon>Dasyuridae</taxon>
        <taxon>Sarcophilus</taxon>
    </lineage>
</organism>
<keyword evidence="3" id="KW-1185">Reference proteome</keyword>
<evidence type="ECO:0008006" key="4">
    <source>
        <dbReference type="Google" id="ProtNLM"/>
    </source>
</evidence>
<evidence type="ECO:0000313" key="3">
    <source>
        <dbReference type="Proteomes" id="UP000007648"/>
    </source>
</evidence>
<name>G3WUQ9_SARHA</name>
<dbReference type="PANTHER" id="PTHR35975:SF1">
    <property type="entry name" value="SMALL INTEGRAL MEMBRANE PROTEIN 11"/>
    <property type="match status" value="1"/>
</dbReference>
<reference evidence="2 3" key="1">
    <citation type="journal article" date="2011" name="Proc. Natl. Acad. Sci. U.S.A.">
        <title>Genetic diversity and population structure of the endangered marsupial Sarcophilus harrisii (Tasmanian devil).</title>
        <authorList>
            <person name="Miller W."/>
            <person name="Hayes V.M."/>
            <person name="Ratan A."/>
            <person name="Petersen D.C."/>
            <person name="Wittekindt N.E."/>
            <person name="Miller J."/>
            <person name="Walenz B."/>
            <person name="Knight J."/>
            <person name="Qi J."/>
            <person name="Zhao F."/>
            <person name="Wang Q."/>
            <person name="Bedoya-Reina O.C."/>
            <person name="Katiyar N."/>
            <person name="Tomsho L.P."/>
            <person name="Kasson L.M."/>
            <person name="Hardie R.A."/>
            <person name="Woodbridge P."/>
            <person name="Tindall E.A."/>
            <person name="Bertelsen M.F."/>
            <person name="Dixon D."/>
            <person name="Pyecroft S."/>
            <person name="Helgen K.M."/>
            <person name="Lesk A.M."/>
            <person name="Pringle T.H."/>
            <person name="Patterson N."/>
            <person name="Zhang Y."/>
            <person name="Kreiss A."/>
            <person name="Woods G.M."/>
            <person name="Jones M.E."/>
            <person name="Schuster S.C."/>
        </authorList>
    </citation>
    <scope>NUCLEOTIDE SEQUENCE [LARGE SCALE GENOMIC DNA]</scope>
</reference>
<keyword evidence="1" id="KW-1133">Transmembrane helix</keyword>
<dbReference type="PANTHER" id="PTHR35975">
    <property type="entry name" value="SMALL INTEGRAL MEMBRANE PROTEIN 11A"/>
    <property type="match status" value="1"/>
</dbReference>
<dbReference type="AlphaFoldDB" id="G3WUQ9"/>
<dbReference type="Pfam" id="PF14981">
    <property type="entry name" value="FAM165"/>
    <property type="match status" value="1"/>
</dbReference>
<protein>
    <recommendedName>
        <fullName evidence="4">Small integral membrane protein 11</fullName>
    </recommendedName>
</protein>
<dbReference type="Proteomes" id="UP000007648">
    <property type="component" value="Unassembled WGS sequence"/>
</dbReference>
<dbReference type="InterPro" id="IPR042125">
    <property type="entry name" value="SMIM11"/>
</dbReference>
<dbReference type="eggNOG" id="ENOG502SFJD">
    <property type="taxonomic scope" value="Eukaryota"/>
</dbReference>
<evidence type="ECO:0000313" key="2">
    <source>
        <dbReference type="Ensembl" id="ENSSHAP00000019164.2"/>
    </source>
</evidence>
<dbReference type="InParanoid" id="G3WUQ9"/>
<accession>G3WUQ9</accession>
<evidence type="ECO:0000256" key="1">
    <source>
        <dbReference type="SAM" id="Phobius"/>
    </source>
</evidence>
<keyword evidence="1" id="KW-0812">Transmembrane</keyword>
<reference evidence="2" key="2">
    <citation type="submission" date="2025-08" db="UniProtKB">
        <authorList>
            <consortium name="Ensembl"/>
        </authorList>
    </citation>
    <scope>IDENTIFICATION</scope>
</reference>
<dbReference type="Ensembl" id="ENSSHAT00000019320.2">
    <property type="protein sequence ID" value="ENSSHAP00000019164.2"/>
    <property type="gene ID" value="ENSSHAG00000016273.2"/>
</dbReference>
<keyword evidence="1" id="KW-0472">Membrane</keyword>
<dbReference type="HOGENOM" id="CLU_196183_0_0_1"/>
<reference evidence="2" key="3">
    <citation type="submission" date="2025-09" db="UniProtKB">
        <authorList>
            <consortium name="Ensembl"/>
        </authorList>
    </citation>
    <scope>IDENTIFICATION</scope>
</reference>
<dbReference type="GeneTree" id="ENSGT01140000282889"/>
<proteinExistence type="predicted"/>